<dbReference type="PANTHER" id="PTHR43014">
    <property type="entry name" value="MERCURIC REDUCTASE"/>
    <property type="match status" value="1"/>
</dbReference>
<dbReference type="InterPro" id="IPR004099">
    <property type="entry name" value="Pyr_nucl-diS_OxRdtase_dimer"/>
</dbReference>
<dbReference type="InterPro" id="IPR023753">
    <property type="entry name" value="FAD/NAD-binding_dom"/>
</dbReference>
<dbReference type="PANTHER" id="PTHR43014:SF4">
    <property type="entry name" value="PYRIDINE NUCLEOTIDE-DISULFIDE OXIDOREDUCTASE RCLA-RELATED"/>
    <property type="match status" value="1"/>
</dbReference>
<feature type="binding site" evidence="5">
    <location>
        <position position="266"/>
    </location>
    <ligand>
        <name>NAD(+)</name>
        <dbReference type="ChEBI" id="CHEBI:57540"/>
    </ligand>
</feature>
<evidence type="ECO:0000256" key="4">
    <source>
        <dbReference type="PIRSR" id="PIRSR000350-2"/>
    </source>
</evidence>
<dbReference type="PIRSF" id="PIRSF000350">
    <property type="entry name" value="Mercury_reductase_MerA"/>
    <property type="match status" value="1"/>
</dbReference>
<evidence type="ECO:0000259" key="8">
    <source>
        <dbReference type="Pfam" id="PF07992"/>
    </source>
</evidence>
<evidence type="ECO:0000256" key="1">
    <source>
        <dbReference type="ARBA" id="ARBA00007532"/>
    </source>
</evidence>
<dbReference type="GO" id="GO:0004148">
    <property type="term" value="F:dihydrolipoyl dehydrogenase (NADH) activity"/>
    <property type="evidence" value="ECO:0007669"/>
    <property type="project" value="UniProtKB-EC"/>
</dbReference>
<feature type="domain" description="Pyridine nucleotide-disulphide oxidoreductase dimerisation" evidence="7">
    <location>
        <begin position="347"/>
        <end position="450"/>
    </location>
</feature>
<evidence type="ECO:0000256" key="2">
    <source>
        <dbReference type="ARBA" id="ARBA00022630"/>
    </source>
</evidence>
<dbReference type="GO" id="GO:0050660">
    <property type="term" value="F:flavin adenine dinucleotide binding"/>
    <property type="evidence" value="ECO:0007669"/>
    <property type="project" value="TreeGrafter"/>
</dbReference>
<feature type="binding site" evidence="5">
    <location>
        <position position="308"/>
    </location>
    <ligand>
        <name>FAD</name>
        <dbReference type="ChEBI" id="CHEBI:57692"/>
    </ligand>
</feature>
<dbReference type="InterPro" id="IPR001100">
    <property type="entry name" value="Pyr_nuc-diS_OxRdtase"/>
</dbReference>
<dbReference type="AlphaFoldDB" id="A0A5B8XUN7"/>
<keyword evidence="3 5" id="KW-0274">FAD</keyword>
<dbReference type="PRINTS" id="PR00368">
    <property type="entry name" value="FADPNR"/>
</dbReference>
<protein>
    <submittedName>
        <fullName evidence="9">Dihydrolipoyl dehydrogenase</fullName>
        <ecNumber evidence="9">1.8.1.4</ecNumber>
    </submittedName>
</protein>
<dbReference type="Gene3D" id="3.50.50.60">
    <property type="entry name" value="FAD/NAD(P)-binding domain"/>
    <property type="match status" value="2"/>
</dbReference>
<feature type="binding site" evidence="5">
    <location>
        <begin position="176"/>
        <end position="183"/>
    </location>
    <ligand>
        <name>NAD(+)</name>
        <dbReference type="ChEBI" id="CHEBI:57540"/>
    </ligand>
</feature>
<organism evidence="9 10">
    <name type="scientific">Microvenator marinus</name>
    <dbReference type="NCBI Taxonomy" id="2600177"/>
    <lineage>
        <taxon>Bacteria</taxon>
        <taxon>Deltaproteobacteria</taxon>
        <taxon>Bradymonadales</taxon>
        <taxon>Microvenatoraceae</taxon>
        <taxon>Microvenator</taxon>
    </lineage>
</organism>
<keyword evidence="5" id="KW-0520">NAD</keyword>
<sequence length="476" mass="51233">MKTIDVDVAIIGAGSAGLTARRGALKEGKSVLMIESGPYGTTCARVGCMPSKLLISAAEAAFHAEHSDVFGVRSTVVVDGPAVMERVRKERDRFAGGVVSSVDEIPENEKLRGHARFLSDTSLDVDGTKVQAKAVVIATGSSNWIPKQLQVLSKTLLTSDTIFEIPDLPRSMVVFGSGVIGLELGQAMHRLGVRVVVLDPMEGLGFLKDPEVRESAISILGKEFPLHLNADIQSVEETSDGAHVVWATKDGVVHEETFEKALVATGRRPNLGSLGLENTSVELDDKGIPKFDPRTMQIADLPIFIAGDANNQKALLHEAADEGHIAGSNAALFPNVRAGLRRTELMVVFTDPQIAVVGPGYSGFEAGEWEEGSIDYASQGRARVMAQNRGLVKIYGTRRCGFLAGAEMVGPRVEHTAHLLAWAVQSRMRVQQTLEMPFYHPVVEEGIRTALRDLAKALKMNELPCQGDDLRDGPGT</sequence>
<keyword evidence="10" id="KW-1185">Reference proteome</keyword>
<dbReference type="EC" id="1.8.1.4" evidence="9"/>
<keyword evidence="5" id="KW-0547">Nucleotide-binding</keyword>
<reference evidence="9 10" key="1">
    <citation type="submission" date="2019-08" db="EMBL/GenBank/DDBJ databases">
        <authorList>
            <person name="Liang Q."/>
        </authorList>
    </citation>
    <scope>NUCLEOTIDE SEQUENCE [LARGE SCALE GENOMIC DNA]</scope>
    <source>
        <strain evidence="9 10">V1718</strain>
    </source>
</reference>
<dbReference type="SUPFAM" id="SSF55424">
    <property type="entry name" value="FAD/NAD-linked reductases, dimerisation (C-terminal) domain"/>
    <property type="match status" value="1"/>
</dbReference>
<dbReference type="OrthoDB" id="9786429at2"/>
<dbReference type="KEGG" id="bbae:FRD01_17225"/>
<dbReference type="InterPro" id="IPR036188">
    <property type="entry name" value="FAD/NAD-bd_sf"/>
</dbReference>
<evidence type="ECO:0000259" key="7">
    <source>
        <dbReference type="Pfam" id="PF02852"/>
    </source>
</evidence>
<keyword evidence="2" id="KW-0285">Flavoprotein</keyword>
<feature type="binding site" evidence="5">
    <location>
        <position position="52"/>
    </location>
    <ligand>
        <name>FAD</name>
        <dbReference type="ChEBI" id="CHEBI:57692"/>
    </ligand>
</feature>
<keyword evidence="9" id="KW-0560">Oxidoreductase</keyword>
<dbReference type="Proteomes" id="UP000321595">
    <property type="component" value="Chromosome"/>
</dbReference>
<evidence type="ECO:0000313" key="10">
    <source>
        <dbReference type="Proteomes" id="UP000321595"/>
    </source>
</evidence>
<dbReference type="Pfam" id="PF07992">
    <property type="entry name" value="Pyr_redox_2"/>
    <property type="match status" value="1"/>
</dbReference>
<comment type="similarity">
    <text evidence="1">Belongs to the class-I pyridine nucleotide-disulfide oxidoreductase family.</text>
</comment>
<dbReference type="Gene3D" id="3.30.390.30">
    <property type="match status" value="1"/>
</dbReference>
<feature type="binding site" evidence="5">
    <location>
        <begin position="139"/>
        <end position="141"/>
    </location>
    <ligand>
        <name>FAD</name>
        <dbReference type="ChEBI" id="CHEBI:57692"/>
    </ligand>
</feature>
<evidence type="ECO:0000313" key="9">
    <source>
        <dbReference type="EMBL" id="QED28951.1"/>
    </source>
</evidence>
<comment type="cofactor">
    <cofactor evidence="5">
        <name>FAD</name>
        <dbReference type="ChEBI" id="CHEBI:57692"/>
    </cofactor>
    <text evidence="5">Binds 1 FAD per subunit.</text>
</comment>
<dbReference type="PRINTS" id="PR00411">
    <property type="entry name" value="PNDRDTASEI"/>
</dbReference>
<dbReference type="InterPro" id="IPR016156">
    <property type="entry name" value="FAD/NAD-linked_Rdtase_dimer_sf"/>
</dbReference>
<dbReference type="Pfam" id="PF02852">
    <property type="entry name" value="Pyr_redox_dim"/>
    <property type="match status" value="1"/>
</dbReference>
<feature type="disulfide bond" description="Redox-active" evidence="6">
    <location>
        <begin position="43"/>
        <end position="48"/>
    </location>
</feature>
<proteinExistence type="inferred from homology"/>
<dbReference type="EMBL" id="CP042467">
    <property type="protein sequence ID" value="QED28951.1"/>
    <property type="molecule type" value="Genomic_DNA"/>
</dbReference>
<name>A0A5B8XUN7_9DELT</name>
<feature type="active site" description="Proton acceptor" evidence="4">
    <location>
        <position position="440"/>
    </location>
</feature>
<evidence type="ECO:0000256" key="3">
    <source>
        <dbReference type="ARBA" id="ARBA00022827"/>
    </source>
</evidence>
<feature type="domain" description="FAD/NAD(P)-binding" evidence="8">
    <location>
        <begin position="7"/>
        <end position="323"/>
    </location>
</feature>
<evidence type="ECO:0000256" key="6">
    <source>
        <dbReference type="PIRSR" id="PIRSR000350-4"/>
    </source>
</evidence>
<accession>A0A5B8XUN7</accession>
<dbReference type="GO" id="GO:0003955">
    <property type="term" value="F:NAD(P)H dehydrogenase (quinone) activity"/>
    <property type="evidence" value="ECO:0007669"/>
    <property type="project" value="TreeGrafter"/>
</dbReference>
<evidence type="ECO:0000256" key="5">
    <source>
        <dbReference type="PIRSR" id="PIRSR000350-3"/>
    </source>
</evidence>
<dbReference type="SUPFAM" id="SSF51905">
    <property type="entry name" value="FAD/NAD(P)-binding domain"/>
    <property type="match status" value="1"/>
</dbReference>
<dbReference type="RefSeq" id="WP_146961831.1">
    <property type="nucleotide sequence ID" value="NZ_CP042467.1"/>
</dbReference>
<dbReference type="NCBIfam" id="NF004939">
    <property type="entry name" value="PRK06292.1-1"/>
    <property type="match status" value="1"/>
</dbReference>
<gene>
    <name evidence="9" type="ORF">FRD01_17225</name>
</gene>